<dbReference type="InterPro" id="IPR035919">
    <property type="entry name" value="EAL_sf"/>
</dbReference>
<dbReference type="Pfam" id="PF03707">
    <property type="entry name" value="MHYT"/>
    <property type="match status" value="2"/>
</dbReference>
<comment type="caution">
    <text evidence="6">The sequence shown here is derived from an EMBL/GenBank/DDBJ whole genome shotgun (WGS) entry which is preliminary data.</text>
</comment>
<feature type="transmembrane region" description="Helical" evidence="1">
    <location>
        <begin position="40"/>
        <end position="65"/>
    </location>
</feature>
<feature type="domain" description="GGDEF" evidence="3">
    <location>
        <begin position="271"/>
        <end position="403"/>
    </location>
</feature>
<organism evidence="6 7">
    <name type="scientific">Paenibacillus lignilyticus</name>
    <dbReference type="NCBI Taxonomy" id="1172615"/>
    <lineage>
        <taxon>Bacteria</taxon>
        <taxon>Bacillati</taxon>
        <taxon>Bacillota</taxon>
        <taxon>Bacilli</taxon>
        <taxon>Bacillales</taxon>
        <taxon>Paenibacillaceae</taxon>
        <taxon>Paenibacillus</taxon>
    </lineage>
</organism>
<evidence type="ECO:0000313" key="5">
    <source>
        <dbReference type="EMBL" id="MBP3961547.1"/>
    </source>
</evidence>
<dbReference type="SUPFAM" id="SSF141868">
    <property type="entry name" value="EAL domain-like"/>
    <property type="match status" value="1"/>
</dbReference>
<evidence type="ECO:0000259" key="2">
    <source>
        <dbReference type="PROSITE" id="PS50883"/>
    </source>
</evidence>
<dbReference type="CDD" id="cd01948">
    <property type="entry name" value="EAL"/>
    <property type="match status" value="1"/>
</dbReference>
<keyword evidence="1" id="KW-1133">Transmembrane helix</keyword>
<dbReference type="InterPro" id="IPR043128">
    <property type="entry name" value="Rev_trsase/Diguanyl_cyclase"/>
</dbReference>
<dbReference type="PROSITE" id="PS50883">
    <property type="entry name" value="EAL"/>
    <property type="match status" value="1"/>
</dbReference>
<dbReference type="Gene3D" id="3.20.20.450">
    <property type="entry name" value="EAL domain"/>
    <property type="match status" value="1"/>
</dbReference>
<feature type="transmembrane region" description="Helical" evidence="1">
    <location>
        <begin position="104"/>
        <end position="123"/>
    </location>
</feature>
<feature type="transmembrane region" description="Helical" evidence="1">
    <location>
        <begin position="213"/>
        <end position="236"/>
    </location>
</feature>
<dbReference type="Gene3D" id="3.30.70.270">
    <property type="match status" value="1"/>
</dbReference>
<name>A0ABS5CCY4_9BACL</name>
<dbReference type="SUPFAM" id="SSF55073">
    <property type="entry name" value="Nucleotide cyclase"/>
    <property type="match status" value="1"/>
</dbReference>
<gene>
    <name evidence="5" type="ORF">I8J30_02405</name>
    <name evidence="6" type="ORF">I8J30_13790</name>
</gene>
<dbReference type="PROSITE" id="PS50887">
    <property type="entry name" value="GGDEF"/>
    <property type="match status" value="1"/>
</dbReference>
<evidence type="ECO:0000256" key="1">
    <source>
        <dbReference type="PROSITE-ProRule" id="PRU00244"/>
    </source>
</evidence>
<feature type="domain" description="MHYT" evidence="4">
    <location>
        <begin position="5"/>
        <end position="197"/>
    </location>
</feature>
<dbReference type="InterPro" id="IPR001633">
    <property type="entry name" value="EAL_dom"/>
</dbReference>
<reference evidence="6 7" key="1">
    <citation type="submission" date="2021-04" db="EMBL/GenBank/DDBJ databases">
        <title>Paenibacillus sp. DLE-14 whole genome sequence.</title>
        <authorList>
            <person name="Ham Y.J."/>
        </authorList>
    </citation>
    <scope>NUCLEOTIDE SEQUENCE [LARGE SCALE GENOMIC DNA]</scope>
    <source>
        <strain evidence="6 7">DLE-14</strain>
    </source>
</reference>
<evidence type="ECO:0000259" key="3">
    <source>
        <dbReference type="PROSITE" id="PS50887"/>
    </source>
</evidence>
<dbReference type="EMBL" id="JAGKSP010000004">
    <property type="protein sequence ID" value="MBP3963783.1"/>
    <property type="molecule type" value="Genomic_DNA"/>
</dbReference>
<dbReference type="InterPro" id="IPR052155">
    <property type="entry name" value="Biofilm_reg_signaling"/>
</dbReference>
<dbReference type="InterPro" id="IPR005330">
    <property type="entry name" value="MHYT_dom"/>
</dbReference>
<feature type="transmembrane region" description="Helical" evidence="1">
    <location>
        <begin position="138"/>
        <end position="159"/>
    </location>
</feature>
<evidence type="ECO:0000313" key="7">
    <source>
        <dbReference type="Proteomes" id="UP000673394"/>
    </source>
</evidence>
<proteinExistence type="predicted"/>
<protein>
    <submittedName>
        <fullName evidence="6">EAL domain-containing protein</fullName>
    </submittedName>
</protein>
<dbReference type="PANTHER" id="PTHR44757">
    <property type="entry name" value="DIGUANYLATE CYCLASE DGCP"/>
    <property type="match status" value="1"/>
</dbReference>
<feature type="transmembrane region" description="Helical" evidence="1">
    <location>
        <begin position="6"/>
        <end position="28"/>
    </location>
</feature>
<dbReference type="InterPro" id="IPR029787">
    <property type="entry name" value="Nucleotide_cyclase"/>
</dbReference>
<keyword evidence="7" id="KW-1185">Reference proteome</keyword>
<dbReference type="NCBIfam" id="TIGR00254">
    <property type="entry name" value="GGDEF"/>
    <property type="match status" value="1"/>
</dbReference>
<sequence length="670" mass="75295">MQGHYNIWIVLLSFAIAVMASYSALNLAGKITRSSGRTRTIWLIAGSVVMGMGVWSMHFVGMLAYHMDTTVTYDTTTTILSSLGSILASFIAFRITARSQSSPLRYALGGLIMGCGIVAMHYAGMSAMRMPGEITYDVPLWLLSAFIALAASYAALYLFHKLRYSPDFTLWKLISAIVMGIAICGMHYTGMAAAKFTSSGEIHHAMGSGEPQFFLLFGVTVSTFFILAVSWGAVFFDRHVLEKMAYYDQLTNLPNRHDLQRFFNEKNDRLTQGAFLFIDLDRFKMINDTLGHDVGDMLLQQVADRLRLCVTDGEMIFRLGGDEFLVVARTPEITVLEQLAHNLLNQIKQAYFIEAHELYVTCSIGISHAPFHGVDRSSLLKAADTAMYAAKVDGKNRFRIFDEEMSRNQIRKLVLEKDMRKAMVHGEFTIMYQPKWDTGSDQLSGMEALMRWQHPELGSVSPSEFIAVAEETGMIIPMTRWMLQEVCKQNKYWQENDNIHTCISVNMSIRIFESQLLFEMVDEALRISGLPGHYLELEITESIAKSDVNDIIEQLRSIRDLAVKVSLDDFGTGYSSLGTLDELPVDTLKIDQIFIHKSAQLSKQAIISNIIAIAKNLNLEVVAEGVETQDQIDILQSRGCHVMQGFYYSKPMSAQDMTAWLEQKQQAVTV</sequence>
<keyword evidence="1" id="KW-0812">Transmembrane</keyword>
<feature type="transmembrane region" description="Helical" evidence="1">
    <location>
        <begin position="171"/>
        <end position="193"/>
    </location>
</feature>
<dbReference type="SMART" id="SM00052">
    <property type="entry name" value="EAL"/>
    <property type="match status" value="1"/>
</dbReference>
<dbReference type="EMBL" id="JAGKSP010000001">
    <property type="protein sequence ID" value="MBP3961547.1"/>
    <property type="molecule type" value="Genomic_DNA"/>
</dbReference>
<dbReference type="SMART" id="SM00267">
    <property type="entry name" value="GGDEF"/>
    <property type="match status" value="1"/>
</dbReference>
<evidence type="ECO:0000259" key="4">
    <source>
        <dbReference type="PROSITE" id="PS50924"/>
    </source>
</evidence>
<dbReference type="PANTHER" id="PTHR44757:SF2">
    <property type="entry name" value="BIOFILM ARCHITECTURE MAINTENANCE PROTEIN MBAA"/>
    <property type="match status" value="1"/>
</dbReference>
<accession>A0ABS5CCY4</accession>
<dbReference type="RefSeq" id="WP_210655059.1">
    <property type="nucleotide sequence ID" value="NZ_JAGKSP010000001.1"/>
</dbReference>
<dbReference type="CDD" id="cd01949">
    <property type="entry name" value="GGDEF"/>
    <property type="match status" value="1"/>
</dbReference>
<keyword evidence="1" id="KW-0472">Membrane</keyword>
<feature type="transmembrane region" description="Helical" evidence="1">
    <location>
        <begin position="77"/>
        <end position="97"/>
    </location>
</feature>
<dbReference type="PROSITE" id="PS50924">
    <property type="entry name" value="MHYT"/>
    <property type="match status" value="1"/>
</dbReference>
<feature type="domain" description="EAL" evidence="2">
    <location>
        <begin position="412"/>
        <end position="665"/>
    </location>
</feature>
<dbReference type="Proteomes" id="UP000673394">
    <property type="component" value="Unassembled WGS sequence"/>
</dbReference>
<evidence type="ECO:0000313" key="6">
    <source>
        <dbReference type="EMBL" id="MBP3963783.1"/>
    </source>
</evidence>
<dbReference type="Pfam" id="PF00990">
    <property type="entry name" value="GGDEF"/>
    <property type="match status" value="1"/>
</dbReference>
<dbReference type="Pfam" id="PF00563">
    <property type="entry name" value="EAL"/>
    <property type="match status" value="1"/>
</dbReference>
<dbReference type="InterPro" id="IPR000160">
    <property type="entry name" value="GGDEF_dom"/>
</dbReference>